<dbReference type="InterPro" id="IPR050856">
    <property type="entry name" value="Biotin_carboxylase_complex"/>
</dbReference>
<organism evidence="9">
    <name type="scientific">Thermosulfidibacter takaii</name>
    <dbReference type="NCBI Taxonomy" id="412593"/>
    <lineage>
        <taxon>Bacteria</taxon>
        <taxon>Pseudomonadati</taxon>
        <taxon>Thermosulfidibacterota</taxon>
        <taxon>Thermosulfidibacteria</taxon>
        <taxon>Thermosulfidibacterales</taxon>
        <taxon>Thermosulfidibacteraceae</taxon>
    </lineage>
</organism>
<dbReference type="PANTHER" id="PTHR18866">
    <property type="entry name" value="CARBOXYLASE:PYRUVATE/ACETYL-COA/PROPIONYL-COA CARBOXYLASE"/>
    <property type="match status" value="1"/>
</dbReference>
<dbReference type="EC" id="6.3.4.14" evidence="9"/>
<dbReference type="NCBIfam" id="NF006367">
    <property type="entry name" value="PRK08591.1"/>
    <property type="match status" value="1"/>
</dbReference>
<evidence type="ECO:0000259" key="7">
    <source>
        <dbReference type="PROSITE" id="PS50975"/>
    </source>
</evidence>
<dbReference type="GO" id="GO:0046872">
    <property type="term" value="F:metal ion binding"/>
    <property type="evidence" value="ECO:0007669"/>
    <property type="project" value="InterPro"/>
</dbReference>
<evidence type="ECO:0000256" key="3">
    <source>
        <dbReference type="ARBA" id="ARBA00022840"/>
    </source>
</evidence>
<dbReference type="InterPro" id="IPR005481">
    <property type="entry name" value="BC-like_N"/>
</dbReference>
<dbReference type="InterPro" id="IPR011054">
    <property type="entry name" value="Rudment_hybrid_motif"/>
</dbReference>
<protein>
    <submittedName>
        <fullName evidence="9">Acetyl-CoA carboxylase biotin carboxylase subunit</fullName>
        <ecNumber evidence="9">6.3.4.14</ecNumber>
    </submittedName>
</protein>
<keyword evidence="4" id="KW-0460">Magnesium</keyword>
<comment type="caution">
    <text evidence="9">The sequence shown here is derived from an EMBL/GenBank/DDBJ whole genome shotgun (WGS) entry which is preliminary data.</text>
</comment>
<sequence>MFRKILVANRSEIAVRLLRACREMDITCATVFSDVDRDALHVRYADEAYHIGPAPARESYLNIDKIIDVAKKAGCDAIHPGYGFLAENAEFAARCEEEGIVFIGPPKEAIVAMGNKTVARQTAKEAGAPVIPGTLEPLDDEGIMVKAREMGYPVMLKAVSGGGGKGMRLVEGEDEMASAIRMARSEAKSAFDDDSLYLEKYIENPRHVEMQILVDRDGNGIYLGERECSIQRRHQKVIEEAPSVLIDEDLRRRMGEAALKVARAAGYYSAGTVEFLMDRDKNFYFLEVNTRLQVEHPVTEMVTGIDIVKEMIKIAAGEPLTIAQDEVRMRGHAIECRIYAEDPYNNFLPSPGTIWGLRLPGGPGVRVDIGVFEGAVVPMEYDPIIGKLIVWGKDRREAVERTRRALSEFVVKGIKTTIPFHERVMDNPLFLEGNFDTTFIDTVFKKMEEGREPRYLDVALATTAVHVHLEEMAPKAAAPATRGQAISPWKLYGRKLQMRTGLC</sequence>
<gene>
    <name evidence="9" type="primary">accC</name>
    <name evidence="9" type="ORF">ENF32_02185</name>
</gene>
<dbReference type="Pfam" id="PF02785">
    <property type="entry name" value="Biotin_carb_C"/>
    <property type="match status" value="1"/>
</dbReference>
<dbReference type="InterPro" id="IPR011761">
    <property type="entry name" value="ATP-grasp"/>
</dbReference>
<dbReference type="FunFam" id="3.40.50.20:FF:000010">
    <property type="entry name" value="Propionyl-CoA carboxylase subunit alpha"/>
    <property type="match status" value="1"/>
</dbReference>
<dbReference type="Pfam" id="PF02786">
    <property type="entry name" value="CPSase_L_D2"/>
    <property type="match status" value="1"/>
</dbReference>
<dbReference type="FunFam" id="3.30.1490.20:FF:000003">
    <property type="entry name" value="acetyl-CoA carboxylase isoform X1"/>
    <property type="match status" value="1"/>
</dbReference>
<evidence type="ECO:0000256" key="2">
    <source>
        <dbReference type="ARBA" id="ARBA00022741"/>
    </source>
</evidence>
<dbReference type="SUPFAM" id="SSF56059">
    <property type="entry name" value="Glutathione synthetase ATP-binding domain-like"/>
    <property type="match status" value="1"/>
</dbReference>
<dbReference type="PROSITE" id="PS50979">
    <property type="entry name" value="BC"/>
    <property type="match status" value="1"/>
</dbReference>
<dbReference type="InterPro" id="IPR005479">
    <property type="entry name" value="CPAse_ATP-bd"/>
</dbReference>
<evidence type="ECO:0000256" key="6">
    <source>
        <dbReference type="PROSITE-ProRule" id="PRU00409"/>
    </source>
</evidence>
<evidence type="ECO:0000256" key="1">
    <source>
        <dbReference type="ARBA" id="ARBA00022598"/>
    </source>
</evidence>
<dbReference type="InterPro" id="IPR004549">
    <property type="entry name" value="Acetyl_CoA_COase_biotin_COase"/>
</dbReference>
<evidence type="ECO:0000256" key="5">
    <source>
        <dbReference type="ARBA" id="ARBA00023267"/>
    </source>
</evidence>
<dbReference type="AlphaFoldDB" id="A0A7C0U6F1"/>
<keyword evidence="2 6" id="KW-0547">Nucleotide-binding</keyword>
<dbReference type="PROSITE" id="PS00867">
    <property type="entry name" value="CPSASE_2"/>
    <property type="match status" value="1"/>
</dbReference>
<dbReference type="GO" id="GO:0004075">
    <property type="term" value="F:biotin carboxylase activity"/>
    <property type="evidence" value="ECO:0007669"/>
    <property type="project" value="UniProtKB-EC"/>
</dbReference>
<dbReference type="SUPFAM" id="SSF51246">
    <property type="entry name" value="Rudiment single hybrid motif"/>
    <property type="match status" value="1"/>
</dbReference>
<dbReference type="InterPro" id="IPR011764">
    <property type="entry name" value="Biotin_carboxylation_dom"/>
</dbReference>
<dbReference type="SUPFAM" id="SSF52440">
    <property type="entry name" value="PreATP-grasp domain"/>
    <property type="match status" value="1"/>
</dbReference>
<dbReference type="Pfam" id="PF00289">
    <property type="entry name" value="Biotin_carb_N"/>
    <property type="match status" value="1"/>
</dbReference>
<evidence type="ECO:0000256" key="4">
    <source>
        <dbReference type="ARBA" id="ARBA00022842"/>
    </source>
</evidence>
<dbReference type="SMART" id="SM00878">
    <property type="entry name" value="Biotin_carb_C"/>
    <property type="match status" value="1"/>
</dbReference>
<keyword evidence="1 9" id="KW-0436">Ligase</keyword>
<dbReference type="Proteomes" id="UP000885690">
    <property type="component" value="Unassembled WGS sequence"/>
</dbReference>
<dbReference type="InterPro" id="IPR016185">
    <property type="entry name" value="PreATP-grasp_dom_sf"/>
</dbReference>
<keyword evidence="5" id="KW-0092">Biotin</keyword>
<evidence type="ECO:0000313" key="9">
    <source>
        <dbReference type="EMBL" id="HDD52863.1"/>
    </source>
</evidence>
<evidence type="ECO:0000259" key="8">
    <source>
        <dbReference type="PROSITE" id="PS50979"/>
    </source>
</evidence>
<dbReference type="Gene3D" id="3.30.470.20">
    <property type="entry name" value="ATP-grasp fold, B domain"/>
    <property type="match status" value="1"/>
</dbReference>
<dbReference type="PROSITE" id="PS50975">
    <property type="entry name" value="ATP_GRASP"/>
    <property type="match status" value="1"/>
</dbReference>
<feature type="domain" description="ATP-grasp" evidence="7">
    <location>
        <begin position="120"/>
        <end position="316"/>
    </location>
</feature>
<dbReference type="EMBL" id="DQWS01000084">
    <property type="protein sequence ID" value="HDD52863.1"/>
    <property type="molecule type" value="Genomic_DNA"/>
</dbReference>
<keyword evidence="3 6" id="KW-0067">ATP-binding</keyword>
<dbReference type="FunFam" id="3.30.470.20:FF:000028">
    <property type="entry name" value="Methylcrotonoyl-CoA carboxylase subunit alpha, mitochondrial"/>
    <property type="match status" value="1"/>
</dbReference>
<dbReference type="PANTHER" id="PTHR18866:SF33">
    <property type="entry name" value="METHYLCROTONOYL-COA CARBOXYLASE SUBUNIT ALPHA, MITOCHONDRIAL-RELATED"/>
    <property type="match status" value="1"/>
</dbReference>
<reference evidence="9" key="1">
    <citation type="journal article" date="2020" name="mSystems">
        <title>Genome- and Community-Level Interaction Insights into Carbon Utilization and Element Cycling Functions of Hydrothermarchaeota in Hydrothermal Sediment.</title>
        <authorList>
            <person name="Zhou Z."/>
            <person name="Liu Y."/>
            <person name="Xu W."/>
            <person name="Pan J."/>
            <person name="Luo Z.H."/>
            <person name="Li M."/>
        </authorList>
    </citation>
    <scope>NUCLEOTIDE SEQUENCE [LARGE SCALE GENOMIC DNA]</scope>
    <source>
        <strain evidence="9">HyVt-115</strain>
    </source>
</reference>
<feature type="domain" description="Biotin carboxylation" evidence="8">
    <location>
        <begin position="1"/>
        <end position="445"/>
    </location>
</feature>
<accession>A0A7C0U6F1</accession>
<proteinExistence type="predicted"/>
<name>A0A7C0U6F1_9BACT</name>
<dbReference type="NCBIfam" id="TIGR00514">
    <property type="entry name" value="accC"/>
    <property type="match status" value="1"/>
</dbReference>
<dbReference type="GO" id="GO:0005524">
    <property type="term" value="F:ATP binding"/>
    <property type="evidence" value="ECO:0007669"/>
    <property type="project" value="UniProtKB-UniRule"/>
</dbReference>
<dbReference type="InterPro" id="IPR005482">
    <property type="entry name" value="Biotin_COase_C"/>
</dbReference>